<protein>
    <recommendedName>
        <fullName evidence="12">Histidine biosynthesis bifunctional protein HisB</fullName>
    </recommendedName>
    <domain>
        <recommendedName>
            <fullName evidence="12">Histidinol-phosphatase</fullName>
            <ecNumber evidence="12">3.1.3.15</ecNumber>
        </recommendedName>
    </domain>
    <domain>
        <recommendedName>
            <fullName evidence="12">Imidazoleglycerol-phosphate dehydratase</fullName>
            <shortName evidence="12">IGPD</shortName>
            <ecNumber evidence="12">4.2.1.19</ecNumber>
        </recommendedName>
    </domain>
</protein>
<dbReference type="InterPro" id="IPR038494">
    <property type="entry name" value="IGPD_sf"/>
</dbReference>
<dbReference type="InterPro" id="IPR006549">
    <property type="entry name" value="HAD-SF_hydro_IIIA"/>
</dbReference>
<dbReference type="InterPro" id="IPR000807">
    <property type="entry name" value="ImidazoleglycerolP_deHydtase"/>
</dbReference>
<feature type="binding site" evidence="12">
    <location>
        <position position="128"/>
    </location>
    <ligand>
        <name>Mg(2+)</name>
        <dbReference type="ChEBI" id="CHEBI:18420"/>
    </ligand>
</feature>
<dbReference type="CDD" id="cd07914">
    <property type="entry name" value="IGPD"/>
    <property type="match status" value="1"/>
</dbReference>
<keyword evidence="3 12" id="KW-0963">Cytoplasm</keyword>
<dbReference type="SUPFAM" id="SSF54211">
    <property type="entry name" value="Ribosomal protein S5 domain 2-like"/>
    <property type="match status" value="2"/>
</dbReference>
<evidence type="ECO:0000313" key="13">
    <source>
        <dbReference type="EMBL" id="QKG80048.1"/>
    </source>
</evidence>
<name>A0A7D3XVR2_9BACT</name>
<evidence type="ECO:0000256" key="6">
    <source>
        <dbReference type="ARBA" id="ARBA00022801"/>
    </source>
</evidence>
<evidence type="ECO:0000256" key="10">
    <source>
        <dbReference type="ARBA" id="ARBA00023268"/>
    </source>
</evidence>
<feature type="binding site" evidence="12">
    <location>
        <position position="8"/>
    </location>
    <ligand>
        <name>Mg(2+)</name>
        <dbReference type="ChEBI" id="CHEBI:18420"/>
    </ligand>
</feature>
<dbReference type="InterPro" id="IPR006543">
    <property type="entry name" value="Histidinol-phos"/>
</dbReference>
<dbReference type="EC" id="4.2.1.19" evidence="12"/>
<evidence type="ECO:0000256" key="7">
    <source>
        <dbReference type="ARBA" id="ARBA00022842"/>
    </source>
</evidence>
<dbReference type="FunFam" id="3.30.230.40:FF:000001">
    <property type="entry name" value="Imidazoleglycerol-phosphate dehydratase HisB"/>
    <property type="match status" value="1"/>
</dbReference>
<comment type="catalytic activity">
    <reaction evidence="12">
        <text>D-erythro-1-(imidazol-4-yl)glycerol 3-phosphate = 3-(imidazol-4-yl)-2-oxopropyl phosphate + H2O</text>
        <dbReference type="Rhea" id="RHEA:11040"/>
        <dbReference type="ChEBI" id="CHEBI:15377"/>
        <dbReference type="ChEBI" id="CHEBI:57766"/>
        <dbReference type="ChEBI" id="CHEBI:58278"/>
        <dbReference type="EC" id="4.2.1.19"/>
    </reaction>
</comment>
<proteinExistence type="inferred from homology"/>
<dbReference type="GO" id="GO:0004401">
    <property type="term" value="F:histidinol-phosphatase activity"/>
    <property type="evidence" value="ECO:0007669"/>
    <property type="project" value="UniProtKB-UniRule"/>
</dbReference>
<dbReference type="UniPathway" id="UPA00031">
    <property type="reaction ID" value="UER00011"/>
</dbReference>
<gene>
    <name evidence="12 13" type="primary">hisB</name>
    <name evidence="13" type="ORF">FHG85_07155</name>
</gene>
<comment type="catalytic activity">
    <reaction evidence="11 12">
        <text>L-histidinol phosphate + H2O = L-histidinol + phosphate</text>
        <dbReference type="Rhea" id="RHEA:14465"/>
        <dbReference type="ChEBI" id="CHEBI:15377"/>
        <dbReference type="ChEBI" id="CHEBI:43474"/>
        <dbReference type="ChEBI" id="CHEBI:57699"/>
        <dbReference type="ChEBI" id="CHEBI:57980"/>
        <dbReference type="EC" id="3.1.3.15"/>
    </reaction>
</comment>
<comment type="subcellular location">
    <subcellularLocation>
        <location evidence="12">Cytoplasm</location>
    </subcellularLocation>
</comment>
<dbReference type="Gene3D" id="3.30.230.40">
    <property type="entry name" value="Imidazole glycerol phosphate dehydratase, domain 1"/>
    <property type="match status" value="2"/>
</dbReference>
<evidence type="ECO:0000256" key="9">
    <source>
        <dbReference type="ARBA" id="ARBA00023239"/>
    </source>
</evidence>
<feature type="active site" description="Nucleophile" evidence="12">
    <location>
        <position position="8"/>
    </location>
</feature>
<dbReference type="RefSeq" id="WP_173074413.1">
    <property type="nucleotide sequence ID" value="NZ_CP041345.1"/>
</dbReference>
<dbReference type="KEGG" id="ttz:FHG85_07155"/>
<keyword evidence="8 12" id="KW-0368">Histidine biosynthesis</keyword>
<dbReference type="GO" id="GO:0004424">
    <property type="term" value="F:imidazoleglycerol-phosphate dehydratase activity"/>
    <property type="evidence" value="ECO:0007669"/>
    <property type="project" value="UniProtKB-UniRule"/>
</dbReference>
<dbReference type="NCBIfam" id="TIGR01656">
    <property type="entry name" value="Histidinol-ppas"/>
    <property type="match status" value="1"/>
</dbReference>
<dbReference type="InterPro" id="IPR020565">
    <property type="entry name" value="ImidazoleglycerP_deHydtase_CS"/>
</dbReference>
<dbReference type="GO" id="GO:0000105">
    <property type="term" value="P:L-histidine biosynthetic process"/>
    <property type="evidence" value="ECO:0007669"/>
    <property type="project" value="UniProtKB-UniRule"/>
</dbReference>
<comment type="similarity">
    <text evidence="12">In the N-terminal section; belongs to the histidinol-phosphatase family.</text>
</comment>
<dbReference type="InterPro" id="IPR020566">
    <property type="entry name" value="His_synth_bifunc_HisB"/>
</dbReference>
<comment type="cofactor">
    <cofactor evidence="1 12">
        <name>Mg(2+)</name>
        <dbReference type="ChEBI" id="CHEBI:18420"/>
    </cofactor>
</comment>
<dbReference type="NCBIfam" id="TIGR01261">
    <property type="entry name" value="hisB_Nterm"/>
    <property type="match status" value="1"/>
</dbReference>
<comment type="pathway">
    <text evidence="2 12">Amino-acid biosynthesis; L-histidine biosynthesis; L-histidine from 5-phospho-alpha-D-ribose 1-diphosphate: step 6/9.</text>
</comment>
<feature type="active site" description="Proton donor" evidence="12">
    <location>
        <position position="10"/>
    </location>
</feature>
<dbReference type="GO" id="GO:0005737">
    <property type="term" value="C:cytoplasm"/>
    <property type="evidence" value="ECO:0007669"/>
    <property type="project" value="UniProtKB-SubCell"/>
</dbReference>
<dbReference type="InterPro" id="IPR023214">
    <property type="entry name" value="HAD_sf"/>
</dbReference>
<reference evidence="13 14" key="1">
    <citation type="submission" date="2019-07" db="EMBL/GenBank/DDBJ databases">
        <title>Thalassofilum flectens gen. nov., sp. nov., a novel moderate thermophilic anaerobe from a shallow sea hot spring in Kunashir Island (Russia), representing a new family in the order Bacteroidales, and proposal of Thalassofilacea fam. nov.</title>
        <authorList>
            <person name="Kochetkova T.V."/>
            <person name="Podosokorskaya O.A."/>
            <person name="Novikov A."/>
            <person name="Elcheninov A.G."/>
            <person name="Toshchakov S.V."/>
            <person name="Kublanov I.V."/>
        </authorList>
    </citation>
    <scope>NUCLEOTIDE SEQUENCE [LARGE SCALE GENOMIC DNA]</scope>
    <source>
        <strain evidence="13 14">38-H</strain>
    </source>
</reference>
<dbReference type="FunFam" id="3.30.230.40:FF:000003">
    <property type="entry name" value="Imidazoleglycerol-phosphate dehydratase HisB"/>
    <property type="match status" value="1"/>
</dbReference>
<keyword evidence="14" id="KW-1185">Reference proteome</keyword>
<dbReference type="NCBIfam" id="NF002114">
    <property type="entry name" value="PRK00951.2-4"/>
    <property type="match status" value="1"/>
</dbReference>
<evidence type="ECO:0000256" key="2">
    <source>
        <dbReference type="ARBA" id="ARBA00005047"/>
    </source>
</evidence>
<evidence type="ECO:0000256" key="4">
    <source>
        <dbReference type="ARBA" id="ARBA00022605"/>
    </source>
</evidence>
<organism evidence="13 14">
    <name type="scientific">Tenuifilum thalassicum</name>
    <dbReference type="NCBI Taxonomy" id="2590900"/>
    <lineage>
        <taxon>Bacteria</taxon>
        <taxon>Pseudomonadati</taxon>
        <taxon>Bacteroidota</taxon>
        <taxon>Bacteroidia</taxon>
        <taxon>Bacteroidales</taxon>
        <taxon>Tenuifilaceae</taxon>
        <taxon>Tenuifilum</taxon>
    </lineage>
</organism>
<dbReference type="InterPro" id="IPR020568">
    <property type="entry name" value="Ribosomal_Su5_D2-typ_SF"/>
</dbReference>
<dbReference type="EC" id="3.1.3.15" evidence="12"/>
<feature type="region of interest" description="Imidazoleglycerol-phosphate dehydratase" evidence="12">
    <location>
        <begin position="172"/>
        <end position="360"/>
    </location>
</feature>
<accession>A0A7D3XVR2</accession>
<dbReference type="InterPro" id="IPR036412">
    <property type="entry name" value="HAD-like_sf"/>
</dbReference>
<evidence type="ECO:0000256" key="8">
    <source>
        <dbReference type="ARBA" id="ARBA00023102"/>
    </source>
</evidence>
<dbReference type="Proteomes" id="UP000500961">
    <property type="component" value="Chromosome"/>
</dbReference>
<dbReference type="NCBIfam" id="NF003937">
    <property type="entry name" value="PRK05446.1"/>
    <property type="match status" value="1"/>
</dbReference>
<keyword evidence="6 12" id="KW-0378">Hydrolase</keyword>
<evidence type="ECO:0000256" key="1">
    <source>
        <dbReference type="ARBA" id="ARBA00001946"/>
    </source>
</evidence>
<comment type="caution">
    <text evidence="12">Lacks conserved residue(s) required for the propagation of feature annotation.</text>
</comment>
<dbReference type="InterPro" id="IPR005954">
    <property type="entry name" value="HisB_N"/>
</dbReference>
<dbReference type="NCBIfam" id="NF002111">
    <property type="entry name" value="PRK00951.2-1"/>
    <property type="match status" value="1"/>
</dbReference>
<keyword evidence="7 12" id="KW-0460">Magnesium</keyword>
<keyword evidence="10 12" id="KW-0511">Multifunctional enzyme</keyword>
<dbReference type="AlphaFoldDB" id="A0A7D3XVR2"/>
<evidence type="ECO:0000256" key="3">
    <source>
        <dbReference type="ARBA" id="ARBA00022490"/>
    </source>
</evidence>
<evidence type="ECO:0000256" key="5">
    <source>
        <dbReference type="ARBA" id="ARBA00022723"/>
    </source>
</evidence>
<sequence length="360" mass="40480">MKPILFIDRDGTLIKEPNDQQVDSFDKLEFMPGVFTWLGKVCRELNFYLVMVTNQDGLGTKSFPESDFWGPHNILLKALKAEGITFDEILIDRSLPGENKPTRKPGTGLVKHLLIPDFDIQNSFVIGDRETDERFAQNIGCKAIRFGSKSAFEQNLSASNWEQVFYLLKPKRVARLARKTTETDIAISISLDGDGIFRIDTGIHFFNHMLEQLSKHSGIDMDITCKGDLNVDEHHTIEDVGIALGEALKLAIGDKKGINRYGFDIPMDESLARVAIDFSGRPYLVFNGDFKREYLGGMPTEMIKHFFHSLAYSGGLTINIEFNGENDHHKTEAIFKAFARSLKQAICQDGNNLPSTKGKL</sequence>
<feature type="binding site" evidence="12">
    <location>
        <position position="10"/>
    </location>
    <ligand>
        <name>Mg(2+)</name>
        <dbReference type="ChEBI" id="CHEBI:18420"/>
    </ligand>
</feature>
<dbReference type="EMBL" id="CP041345">
    <property type="protein sequence ID" value="QKG80048.1"/>
    <property type="molecule type" value="Genomic_DNA"/>
</dbReference>
<dbReference type="SUPFAM" id="SSF56784">
    <property type="entry name" value="HAD-like"/>
    <property type="match status" value="1"/>
</dbReference>
<evidence type="ECO:0000256" key="12">
    <source>
        <dbReference type="HAMAP-Rule" id="MF_01022"/>
    </source>
</evidence>
<dbReference type="Gene3D" id="3.40.50.1000">
    <property type="entry name" value="HAD superfamily/HAD-like"/>
    <property type="match status" value="1"/>
</dbReference>
<feature type="region of interest" description="Histidinol-phosphatase" evidence="12">
    <location>
        <begin position="1"/>
        <end position="171"/>
    </location>
</feature>
<keyword evidence="4 12" id="KW-0028">Amino-acid biosynthesis</keyword>
<dbReference type="PANTHER" id="PTHR23133">
    <property type="entry name" value="IMIDAZOLEGLYCEROL-PHOSPHATE DEHYDRATASE HIS7"/>
    <property type="match status" value="1"/>
</dbReference>
<dbReference type="PROSITE" id="PS00954">
    <property type="entry name" value="IGP_DEHYDRATASE_1"/>
    <property type="match status" value="1"/>
</dbReference>
<dbReference type="Pfam" id="PF00475">
    <property type="entry name" value="IGPD"/>
    <property type="match status" value="1"/>
</dbReference>
<dbReference type="PANTHER" id="PTHR23133:SF2">
    <property type="entry name" value="IMIDAZOLEGLYCEROL-PHOSPHATE DEHYDRATASE"/>
    <property type="match status" value="1"/>
</dbReference>
<keyword evidence="9 12" id="KW-0456">Lyase</keyword>
<comment type="pathway">
    <text evidence="12">Amino-acid biosynthesis; L-histidine biosynthesis; L-histidine from 5-phospho-alpha-D-ribose 1-diphosphate: step 8/9.</text>
</comment>
<dbReference type="NCBIfam" id="TIGR01662">
    <property type="entry name" value="HAD-SF-IIIA"/>
    <property type="match status" value="1"/>
</dbReference>
<comment type="similarity">
    <text evidence="12">In the C-terminal section; belongs to the imidazoleglycerol-phosphate dehydratase family.</text>
</comment>
<keyword evidence="5 12" id="KW-0479">Metal-binding</keyword>
<evidence type="ECO:0000313" key="14">
    <source>
        <dbReference type="Proteomes" id="UP000500961"/>
    </source>
</evidence>
<dbReference type="PROSITE" id="PS00955">
    <property type="entry name" value="IGP_DEHYDRATASE_2"/>
    <property type="match status" value="1"/>
</dbReference>
<evidence type="ECO:0000256" key="11">
    <source>
        <dbReference type="ARBA" id="ARBA00049158"/>
    </source>
</evidence>
<dbReference type="GO" id="GO:0046872">
    <property type="term" value="F:metal ion binding"/>
    <property type="evidence" value="ECO:0007669"/>
    <property type="project" value="UniProtKB-KW"/>
</dbReference>
<dbReference type="HAMAP" id="MF_01022">
    <property type="entry name" value="Bifunc_HisB"/>
    <property type="match status" value="1"/>
</dbReference>
<dbReference type="HAMAP" id="MF_00076">
    <property type="entry name" value="HisB"/>
    <property type="match status" value="1"/>
</dbReference>